<keyword evidence="4" id="KW-0597">Phosphoprotein</keyword>
<dbReference type="SUPFAM" id="SSF46689">
    <property type="entry name" value="Homeodomain-like"/>
    <property type="match status" value="2"/>
</dbReference>
<evidence type="ECO:0000256" key="2">
    <source>
        <dbReference type="ARBA" id="ARBA00023125"/>
    </source>
</evidence>
<evidence type="ECO:0000259" key="5">
    <source>
        <dbReference type="PROSITE" id="PS01124"/>
    </source>
</evidence>
<accession>A0ABT4QHV3</accession>
<dbReference type="SUPFAM" id="SSF52172">
    <property type="entry name" value="CheY-like"/>
    <property type="match status" value="1"/>
</dbReference>
<keyword evidence="8" id="KW-1185">Reference proteome</keyword>
<feature type="modified residue" description="4-aspartylphosphate" evidence="4">
    <location>
        <position position="57"/>
    </location>
</feature>
<sequence length="355" mass="40828">MLVGKVIIVEDQPNFRKGLVKMIELGQPEWNVVGEASNGQDALRLLDRFKPDLVLTDINMPIMNGIDFISLLRKNYPDLLVIILTGYREFEHAQAAVKLGVFDFLTKPCSEQDVHHVLHKAFLKLNERHSKPEPFELSLEEKRISDLETQFISAILTGEANIVQQVLDQFIANLKTLPSYKLKLEALSLAVALHRTARNYFDIEECGLYNKTSVDMTDLTSDKIDVWTNELSAGFMKSFQKWQLSKSENTIDKAIKYIEEHYEQECRLTDVASYVQMNPSYLSVLFKKATGETFKNYLNRMRMDKAALLLRNTDMRISEIASATGFDEPNYFTNVFRQQYQMSPKEFRNSKEGIG</sequence>
<evidence type="ECO:0000256" key="1">
    <source>
        <dbReference type="ARBA" id="ARBA00023015"/>
    </source>
</evidence>
<dbReference type="SMART" id="SM00448">
    <property type="entry name" value="REC"/>
    <property type="match status" value="1"/>
</dbReference>
<gene>
    <name evidence="7" type="ORF">O9H85_29425</name>
</gene>
<dbReference type="Gene3D" id="1.10.10.60">
    <property type="entry name" value="Homeodomain-like"/>
    <property type="match status" value="2"/>
</dbReference>
<dbReference type="PROSITE" id="PS50110">
    <property type="entry name" value="RESPONSE_REGULATORY"/>
    <property type="match status" value="1"/>
</dbReference>
<dbReference type="InterPro" id="IPR001789">
    <property type="entry name" value="Sig_transdc_resp-reg_receiver"/>
</dbReference>
<keyword evidence="2" id="KW-0238">DNA-binding</keyword>
<organism evidence="7 8">
    <name type="scientific">Paenibacillus gyeongsangnamensis</name>
    <dbReference type="NCBI Taxonomy" id="3388067"/>
    <lineage>
        <taxon>Bacteria</taxon>
        <taxon>Bacillati</taxon>
        <taxon>Bacillota</taxon>
        <taxon>Bacilli</taxon>
        <taxon>Bacillales</taxon>
        <taxon>Paenibacillaceae</taxon>
        <taxon>Paenibacillus</taxon>
    </lineage>
</organism>
<keyword evidence="3" id="KW-0804">Transcription</keyword>
<dbReference type="SMART" id="SM00342">
    <property type="entry name" value="HTH_ARAC"/>
    <property type="match status" value="1"/>
</dbReference>
<dbReference type="PANTHER" id="PTHR43280">
    <property type="entry name" value="ARAC-FAMILY TRANSCRIPTIONAL REGULATOR"/>
    <property type="match status" value="1"/>
</dbReference>
<name>A0ABT4QHV3_9BACL</name>
<dbReference type="PROSITE" id="PS00041">
    <property type="entry name" value="HTH_ARAC_FAMILY_1"/>
    <property type="match status" value="1"/>
</dbReference>
<dbReference type="InterPro" id="IPR009057">
    <property type="entry name" value="Homeodomain-like_sf"/>
</dbReference>
<protein>
    <submittedName>
        <fullName evidence="7">Response regulator</fullName>
    </submittedName>
</protein>
<dbReference type="Pfam" id="PF00072">
    <property type="entry name" value="Response_reg"/>
    <property type="match status" value="1"/>
</dbReference>
<dbReference type="InterPro" id="IPR018060">
    <property type="entry name" value="HTH_AraC"/>
</dbReference>
<keyword evidence="1" id="KW-0805">Transcription regulation</keyword>
<dbReference type="InterPro" id="IPR011006">
    <property type="entry name" value="CheY-like_superfamily"/>
</dbReference>
<feature type="domain" description="HTH araC/xylS-type" evidence="5">
    <location>
        <begin position="252"/>
        <end position="350"/>
    </location>
</feature>
<proteinExistence type="predicted"/>
<comment type="caution">
    <text evidence="7">The sequence shown here is derived from an EMBL/GenBank/DDBJ whole genome shotgun (WGS) entry which is preliminary data.</text>
</comment>
<dbReference type="InterPro" id="IPR018062">
    <property type="entry name" value="HTH_AraC-typ_CS"/>
</dbReference>
<evidence type="ECO:0000313" key="8">
    <source>
        <dbReference type="Proteomes" id="UP001527882"/>
    </source>
</evidence>
<dbReference type="Pfam" id="PF12833">
    <property type="entry name" value="HTH_18"/>
    <property type="match status" value="1"/>
</dbReference>
<feature type="domain" description="Response regulatory" evidence="6">
    <location>
        <begin position="5"/>
        <end position="122"/>
    </location>
</feature>
<dbReference type="Gene3D" id="3.40.50.2300">
    <property type="match status" value="1"/>
</dbReference>
<dbReference type="PANTHER" id="PTHR43280:SF2">
    <property type="entry name" value="HTH-TYPE TRANSCRIPTIONAL REGULATOR EXSA"/>
    <property type="match status" value="1"/>
</dbReference>
<dbReference type="CDD" id="cd17536">
    <property type="entry name" value="REC_YesN-like"/>
    <property type="match status" value="1"/>
</dbReference>
<evidence type="ECO:0000256" key="4">
    <source>
        <dbReference type="PROSITE-ProRule" id="PRU00169"/>
    </source>
</evidence>
<dbReference type="RefSeq" id="WP_269884965.1">
    <property type="nucleotide sequence ID" value="NZ_JAQAGZ010000023.1"/>
</dbReference>
<dbReference type="PROSITE" id="PS01124">
    <property type="entry name" value="HTH_ARAC_FAMILY_2"/>
    <property type="match status" value="1"/>
</dbReference>
<reference evidence="7 8" key="1">
    <citation type="submission" date="2022-12" db="EMBL/GenBank/DDBJ databases">
        <title>Draft genome sequence of Paenibacillus sp. dW9.</title>
        <authorList>
            <person name="Choi E.-W."/>
            <person name="Kim D.-U."/>
        </authorList>
    </citation>
    <scope>NUCLEOTIDE SEQUENCE [LARGE SCALE GENOMIC DNA]</scope>
    <source>
        <strain evidence="8">dW9</strain>
    </source>
</reference>
<dbReference type="InterPro" id="IPR020449">
    <property type="entry name" value="Tscrpt_reg_AraC-type_HTH"/>
</dbReference>
<evidence type="ECO:0000259" key="6">
    <source>
        <dbReference type="PROSITE" id="PS50110"/>
    </source>
</evidence>
<dbReference type="EMBL" id="JAQAGZ010000023">
    <property type="protein sequence ID" value="MCZ8516437.1"/>
    <property type="molecule type" value="Genomic_DNA"/>
</dbReference>
<evidence type="ECO:0000256" key="3">
    <source>
        <dbReference type="ARBA" id="ARBA00023163"/>
    </source>
</evidence>
<dbReference type="PRINTS" id="PR00032">
    <property type="entry name" value="HTHARAC"/>
</dbReference>
<evidence type="ECO:0000313" key="7">
    <source>
        <dbReference type="EMBL" id="MCZ8516437.1"/>
    </source>
</evidence>
<dbReference type="Proteomes" id="UP001527882">
    <property type="component" value="Unassembled WGS sequence"/>
</dbReference>